<dbReference type="InterPro" id="IPR012551">
    <property type="entry name" value="DUF1707_SHOCT-like"/>
</dbReference>
<gene>
    <name evidence="2" type="ORF">KDB89_12545</name>
</gene>
<name>A0ABX8SH04_9ACTN</name>
<dbReference type="PANTHER" id="PTHR40763:SF4">
    <property type="entry name" value="DUF1707 DOMAIN-CONTAINING PROTEIN"/>
    <property type="match status" value="1"/>
</dbReference>
<dbReference type="EMBL" id="CP079216">
    <property type="protein sequence ID" value="QXT62555.1"/>
    <property type="molecule type" value="Genomic_DNA"/>
</dbReference>
<dbReference type="Proteomes" id="UP000824504">
    <property type="component" value="Chromosome"/>
</dbReference>
<feature type="domain" description="DUF1707" evidence="1">
    <location>
        <begin position="12"/>
        <end position="63"/>
    </location>
</feature>
<accession>A0ABX8SH04</accession>
<keyword evidence="3" id="KW-1185">Reference proteome</keyword>
<reference evidence="2 3" key="1">
    <citation type="submission" date="2021-07" db="EMBL/GenBank/DDBJ databases">
        <title>complete genome sequencing of Tessaracoccus sp.J1M15.</title>
        <authorList>
            <person name="Bae J.-W."/>
            <person name="Kim D.-y."/>
        </authorList>
    </citation>
    <scope>NUCLEOTIDE SEQUENCE [LARGE SCALE GENOMIC DNA]</scope>
    <source>
        <strain evidence="2 3">J1M15</strain>
    </source>
</reference>
<evidence type="ECO:0000259" key="1">
    <source>
        <dbReference type="Pfam" id="PF08044"/>
    </source>
</evidence>
<proteinExistence type="predicted"/>
<dbReference type="PANTHER" id="PTHR40763">
    <property type="entry name" value="MEMBRANE PROTEIN-RELATED"/>
    <property type="match status" value="1"/>
</dbReference>
<evidence type="ECO:0000313" key="2">
    <source>
        <dbReference type="EMBL" id="QXT62555.1"/>
    </source>
</evidence>
<protein>
    <submittedName>
        <fullName evidence="2">DUF1707 domain-containing protein</fullName>
    </submittedName>
</protein>
<dbReference type="RefSeq" id="WP_219081551.1">
    <property type="nucleotide sequence ID" value="NZ_CP079216.1"/>
</dbReference>
<evidence type="ECO:0000313" key="3">
    <source>
        <dbReference type="Proteomes" id="UP000824504"/>
    </source>
</evidence>
<sequence>MATDMTPRFDQLRCADQDRELVAQVLNNAYAEGRLTFDEHADRIATAYDAKTFGDLDVLTADLLPRDPHVAAQPATPAPAAQRLDSVAIPGAYTGANAILSTQKSGSISTVAGDLTLNSWLGEVRLDLVGATFASRHTTVHVGVLMGEVKIRVPEGVEVNTSQITNVMAETKVDGVAPHPDGIVLTLVGTVIMGEVTVLGPRIAKQRKYEKFAQ</sequence>
<dbReference type="Pfam" id="PF08044">
    <property type="entry name" value="DUF1707"/>
    <property type="match status" value="1"/>
</dbReference>
<organism evidence="2 3">
    <name type="scientific">Tessaracoccus palaemonis</name>
    <dbReference type="NCBI Taxonomy" id="2829499"/>
    <lineage>
        <taxon>Bacteria</taxon>
        <taxon>Bacillati</taxon>
        <taxon>Actinomycetota</taxon>
        <taxon>Actinomycetes</taxon>
        <taxon>Propionibacteriales</taxon>
        <taxon>Propionibacteriaceae</taxon>
        <taxon>Tessaracoccus</taxon>
    </lineage>
</organism>